<proteinExistence type="predicted"/>
<name>A0A8K0GKW1_IGNLU</name>
<dbReference type="Proteomes" id="UP000801492">
    <property type="component" value="Unassembled WGS sequence"/>
</dbReference>
<evidence type="ECO:0000313" key="2">
    <source>
        <dbReference type="EMBL" id="KAF2905382.1"/>
    </source>
</evidence>
<reference evidence="2" key="1">
    <citation type="submission" date="2019-08" db="EMBL/GenBank/DDBJ databases">
        <title>The genome of the North American firefly Photinus pyralis.</title>
        <authorList>
            <consortium name="Photinus pyralis genome working group"/>
            <person name="Fallon T.R."/>
            <person name="Sander Lower S.E."/>
            <person name="Weng J.-K."/>
        </authorList>
    </citation>
    <scope>NUCLEOTIDE SEQUENCE</scope>
    <source>
        <strain evidence="2">TRF0915ILg1</strain>
        <tissue evidence="2">Whole body</tissue>
    </source>
</reference>
<accession>A0A8K0GKW1</accession>
<comment type="caution">
    <text evidence="2">The sequence shown here is derived from an EMBL/GenBank/DDBJ whole genome shotgun (WGS) entry which is preliminary data.</text>
</comment>
<organism evidence="2 3">
    <name type="scientific">Ignelater luminosus</name>
    <name type="common">Cucubano</name>
    <name type="synonym">Pyrophorus luminosus</name>
    <dbReference type="NCBI Taxonomy" id="2038154"/>
    <lineage>
        <taxon>Eukaryota</taxon>
        <taxon>Metazoa</taxon>
        <taxon>Ecdysozoa</taxon>
        <taxon>Arthropoda</taxon>
        <taxon>Hexapoda</taxon>
        <taxon>Insecta</taxon>
        <taxon>Pterygota</taxon>
        <taxon>Neoptera</taxon>
        <taxon>Endopterygota</taxon>
        <taxon>Coleoptera</taxon>
        <taxon>Polyphaga</taxon>
        <taxon>Elateriformia</taxon>
        <taxon>Elateroidea</taxon>
        <taxon>Elateridae</taxon>
        <taxon>Agrypninae</taxon>
        <taxon>Pyrophorini</taxon>
        <taxon>Ignelater</taxon>
    </lineage>
</organism>
<feature type="region of interest" description="Disordered" evidence="1">
    <location>
        <begin position="135"/>
        <end position="163"/>
    </location>
</feature>
<dbReference type="AlphaFoldDB" id="A0A8K0GKW1"/>
<feature type="compositionally biased region" description="Polar residues" evidence="1">
    <location>
        <begin position="144"/>
        <end position="156"/>
    </location>
</feature>
<sequence>MKGTSPIQTCPRVRSQVCPELRRPEHRSVNPIPSLSEGLTTAHTLRIKYPAINRLLQKSRKKAQLEKRTPRIPNFGTACAGDVACWDTVDGSVNGKAASSAPGMGNSEHNPDPIPARSNFQLEVSDNHCTPRYTKKVSDRTQEDVNNIKNKNGSGRTQEDVDNTQKINDNYKKVEVCKKVILFSDSHGRNLAGILRSAFEKNKDSMVEAVQGNVKPNAKFKNVVDGSLNDINKLGSKDFAVILAGTTDFNYQEKLNLKDLLESFGLISLINDYTRIAKTANGVTKSAIEYLIINWHEATYLIEDTDSQHGYRDNYSTETAAVELVQSVNESLDKNKHVFGIFFDLTSAFDTLDISFLEIKLEKLGIRGKVLEWIISWMGNRQIRVKINEVIS</sequence>
<dbReference type="EMBL" id="VTPC01000552">
    <property type="protein sequence ID" value="KAF2905382.1"/>
    <property type="molecule type" value="Genomic_DNA"/>
</dbReference>
<dbReference type="OrthoDB" id="6778743at2759"/>
<protein>
    <recommendedName>
        <fullName evidence="4">Reverse transcriptase domain-containing protein</fullName>
    </recommendedName>
</protein>
<gene>
    <name evidence="2" type="ORF">ILUMI_00800</name>
</gene>
<evidence type="ECO:0008006" key="4">
    <source>
        <dbReference type="Google" id="ProtNLM"/>
    </source>
</evidence>
<evidence type="ECO:0000256" key="1">
    <source>
        <dbReference type="SAM" id="MobiDB-lite"/>
    </source>
</evidence>
<dbReference type="PANTHER" id="PTHR33332">
    <property type="entry name" value="REVERSE TRANSCRIPTASE DOMAIN-CONTAINING PROTEIN"/>
    <property type="match status" value="1"/>
</dbReference>
<keyword evidence="3" id="KW-1185">Reference proteome</keyword>
<evidence type="ECO:0000313" key="3">
    <source>
        <dbReference type="Proteomes" id="UP000801492"/>
    </source>
</evidence>